<dbReference type="RefSeq" id="WP_078815638.1">
    <property type="nucleotide sequence ID" value="NZ_FUYE01000021.1"/>
</dbReference>
<dbReference type="PANTHER" id="PTHR42693">
    <property type="entry name" value="ARYLSULFATASE FAMILY MEMBER"/>
    <property type="match status" value="1"/>
</dbReference>
<gene>
    <name evidence="8" type="ORF">SAMN02745166_04506</name>
</gene>
<dbReference type="InterPro" id="IPR017850">
    <property type="entry name" value="Alkaline_phosphatase_core_sf"/>
</dbReference>
<keyword evidence="4" id="KW-0106">Calcium</keyword>
<name>A0A1T4YY02_9BACT</name>
<evidence type="ECO:0000256" key="5">
    <source>
        <dbReference type="SAM" id="MobiDB-lite"/>
    </source>
</evidence>
<reference evidence="9" key="1">
    <citation type="submission" date="2017-02" db="EMBL/GenBank/DDBJ databases">
        <authorList>
            <person name="Varghese N."/>
            <person name="Submissions S."/>
        </authorList>
    </citation>
    <scope>NUCLEOTIDE SEQUENCE [LARGE SCALE GENOMIC DNA]</scope>
    <source>
        <strain evidence="9">ATCC 700200</strain>
    </source>
</reference>
<dbReference type="InterPro" id="IPR024607">
    <property type="entry name" value="Sulfatase_CS"/>
</dbReference>
<keyword evidence="6" id="KW-0732">Signal</keyword>
<feature type="chain" id="PRO_5010538388" evidence="6">
    <location>
        <begin position="19"/>
        <end position="445"/>
    </location>
</feature>
<evidence type="ECO:0000256" key="1">
    <source>
        <dbReference type="ARBA" id="ARBA00008779"/>
    </source>
</evidence>
<dbReference type="PANTHER" id="PTHR42693:SF53">
    <property type="entry name" value="ENDO-4-O-SULFATASE"/>
    <property type="match status" value="1"/>
</dbReference>
<evidence type="ECO:0000256" key="6">
    <source>
        <dbReference type="SAM" id="SignalP"/>
    </source>
</evidence>
<evidence type="ECO:0000313" key="9">
    <source>
        <dbReference type="Proteomes" id="UP000190774"/>
    </source>
</evidence>
<sequence length="445" mass="49852">MKTFLLLLNLSLIGGLAAADRPNVVLIMADDFGYECVQANGGESYPTPNLDKLAAGGLRFEHCHVQPLCTPTRVQLMTGRYNIRNYLSFGKLPKQETTFGQLMKQAGYATGICGKWQLGAEPDLPQHFGFDEAYLWQHTRRPPRYANPGLEHNAKPLDFQHGEYGPELVNDFALDFITRHQTESFFLYYPMILTHDPFQPTPDSPDWDPTTQGEKAKQANKHFADMTVFMDKMIGRLVAKLESLELSDNTLILFLGDNGTSTKITSRYQGADYHGGKGDTSRRGTHVPMIASWPRVIKPGVNDHRLVSSTDFLPTLCDAAGVSVPPQMDGISFMPELKGEKGQGRDWLYTWYSPRQKQDLKVKECAFTQQHKLYRDGSFYDLVKDPDEKHPLTVADLTGEAAQAAAKLGAVLEQFKDARPHELDEAFIQSGGGKEPKAQRKKNKK</sequence>
<keyword evidence="3" id="KW-0378">Hydrolase</keyword>
<feature type="domain" description="Sulfatase N-terminal" evidence="7">
    <location>
        <begin position="22"/>
        <end position="322"/>
    </location>
</feature>
<dbReference type="GO" id="GO:0004065">
    <property type="term" value="F:arylsulfatase activity"/>
    <property type="evidence" value="ECO:0007669"/>
    <property type="project" value="TreeGrafter"/>
</dbReference>
<keyword evidence="2" id="KW-0479">Metal-binding</keyword>
<dbReference type="Gene3D" id="3.40.720.10">
    <property type="entry name" value="Alkaline Phosphatase, subunit A"/>
    <property type="match status" value="1"/>
</dbReference>
<dbReference type="InterPro" id="IPR050738">
    <property type="entry name" value="Sulfatase"/>
</dbReference>
<dbReference type="STRING" id="48467.SAMN02745166_04506"/>
<evidence type="ECO:0000256" key="4">
    <source>
        <dbReference type="ARBA" id="ARBA00022837"/>
    </source>
</evidence>
<keyword evidence="9" id="KW-1185">Reference proteome</keyword>
<evidence type="ECO:0000256" key="3">
    <source>
        <dbReference type="ARBA" id="ARBA00022801"/>
    </source>
</evidence>
<dbReference type="CDD" id="cd16151">
    <property type="entry name" value="sulfatase_like"/>
    <property type="match status" value="1"/>
</dbReference>
<dbReference type="PROSITE" id="PS00523">
    <property type="entry name" value="SULFATASE_1"/>
    <property type="match status" value="1"/>
</dbReference>
<comment type="similarity">
    <text evidence="1">Belongs to the sulfatase family.</text>
</comment>
<evidence type="ECO:0000313" key="8">
    <source>
        <dbReference type="EMBL" id="SKB06662.1"/>
    </source>
</evidence>
<dbReference type="OrthoDB" id="9803751at2"/>
<dbReference type="SUPFAM" id="SSF53649">
    <property type="entry name" value="Alkaline phosphatase-like"/>
    <property type="match status" value="1"/>
</dbReference>
<dbReference type="Pfam" id="PF00884">
    <property type="entry name" value="Sulfatase"/>
    <property type="match status" value="1"/>
</dbReference>
<dbReference type="Proteomes" id="UP000190774">
    <property type="component" value="Unassembled WGS sequence"/>
</dbReference>
<feature type="signal peptide" evidence="6">
    <location>
        <begin position="1"/>
        <end position="18"/>
    </location>
</feature>
<organism evidence="8 9">
    <name type="scientific">Prosthecobacter debontii</name>
    <dbReference type="NCBI Taxonomy" id="48467"/>
    <lineage>
        <taxon>Bacteria</taxon>
        <taxon>Pseudomonadati</taxon>
        <taxon>Verrucomicrobiota</taxon>
        <taxon>Verrucomicrobiia</taxon>
        <taxon>Verrucomicrobiales</taxon>
        <taxon>Verrucomicrobiaceae</taxon>
        <taxon>Prosthecobacter</taxon>
    </lineage>
</organism>
<dbReference type="EMBL" id="FUYE01000021">
    <property type="protein sequence ID" value="SKB06662.1"/>
    <property type="molecule type" value="Genomic_DNA"/>
</dbReference>
<proteinExistence type="inferred from homology"/>
<dbReference type="GO" id="GO:0046872">
    <property type="term" value="F:metal ion binding"/>
    <property type="evidence" value="ECO:0007669"/>
    <property type="project" value="UniProtKB-KW"/>
</dbReference>
<dbReference type="InterPro" id="IPR000917">
    <property type="entry name" value="Sulfatase_N"/>
</dbReference>
<feature type="region of interest" description="Disordered" evidence="5">
    <location>
        <begin position="426"/>
        <end position="445"/>
    </location>
</feature>
<evidence type="ECO:0000259" key="7">
    <source>
        <dbReference type="Pfam" id="PF00884"/>
    </source>
</evidence>
<accession>A0A1T4YY02</accession>
<dbReference type="AlphaFoldDB" id="A0A1T4YY02"/>
<evidence type="ECO:0000256" key="2">
    <source>
        <dbReference type="ARBA" id="ARBA00022723"/>
    </source>
</evidence>
<protein>
    <submittedName>
        <fullName evidence="8">Arylsulfatase A</fullName>
    </submittedName>
</protein>